<comment type="caution">
    <text evidence="1">The sequence shown here is derived from an EMBL/GenBank/DDBJ whole genome shotgun (WGS) entry which is preliminary data.</text>
</comment>
<dbReference type="RefSeq" id="WP_188775315.1">
    <property type="nucleotide sequence ID" value="NZ_BMMB01000004.1"/>
</dbReference>
<dbReference type="EMBL" id="JAVDQH010000003">
    <property type="protein sequence ID" value="MDR6243186.1"/>
    <property type="molecule type" value="Genomic_DNA"/>
</dbReference>
<evidence type="ECO:0008006" key="3">
    <source>
        <dbReference type="Google" id="ProtNLM"/>
    </source>
</evidence>
<proteinExistence type="predicted"/>
<evidence type="ECO:0000313" key="2">
    <source>
        <dbReference type="Proteomes" id="UP001185028"/>
    </source>
</evidence>
<protein>
    <recommendedName>
        <fullName evidence="3">FeS cluster biogenesis domain-containing protein</fullName>
    </recommendedName>
</protein>
<dbReference type="Proteomes" id="UP001185028">
    <property type="component" value="Unassembled WGS sequence"/>
</dbReference>
<keyword evidence="2" id="KW-1185">Reference proteome</keyword>
<accession>A0ABU1IVE6</accession>
<organism evidence="1 2">
    <name type="scientific">Paenibacillus hunanensis</name>
    <dbReference type="NCBI Taxonomy" id="539262"/>
    <lineage>
        <taxon>Bacteria</taxon>
        <taxon>Bacillati</taxon>
        <taxon>Bacillota</taxon>
        <taxon>Bacilli</taxon>
        <taxon>Bacillales</taxon>
        <taxon>Paenibacillaceae</taxon>
        <taxon>Paenibacillus</taxon>
    </lineage>
</organism>
<evidence type="ECO:0000313" key="1">
    <source>
        <dbReference type="EMBL" id="MDR6243186.1"/>
    </source>
</evidence>
<name>A0ABU1IVE6_9BACL</name>
<gene>
    <name evidence="1" type="ORF">JOC58_001071</name>
</gene>
<sequence>MDKSISKQGAITLLQTHLDDRISIKVSRAGVTFACANGVLTGTDVSDHTVTIEIERVGIRVYANAYQITSDGVDGRERLQFIDTHTSIICDIAVLTPKLRTDVIT</sequence>
<reference evidence="1 2" key="1">
    <citation type="submission" date="2023-07" db="EMBL/GenBank/DDBJ databases">
        <title>Genomic Encyclopedia of Type Strains, Phase IV (KMG-IV): sequencing the most valuable type-strain genomes for metagenomic binning, comparative biology and taxonomic classification.</title>
        <authorList>
            <person name="Goeker M."/>
        </authorList>
    </citation>
    <scope>NUCLEOTIDE SEQUENCE [LARGE SCALE GENOMIC DNA]</scope>
    <source>
        <strain evidence="1 2">DSM 22170</strain>
    </source>
</reference>